<dbReference type="EMBL" id="CAJFCW020000001">
    <property type="protein sequence ID" value="CAG9083260.1"/>
    <property type="molecule type" value="Genomic_DNA"/>
</dbReference>
<dbReference type="InterPro" id="IPR011659">
    <property type="entry name" value="WD40"/>
</dbReference>
<comment type="caution">
    <text evidence="3">The sequence shown here is derived from an EMBL/GenBank/DDBJ whole genome shotgun (WGS) entry which is preliminary data.</text>
</comment>
<comment type="similarity">
    <text evidence="1">Belongs to the TolB family.</text>
</comment>
<evidence type="ECO:0000313" key="3">
    <source>
        <dbReference type="EMBL" id="CAD5206821.1"/>
    </source>
</evidence>
<keyword evidence="4" id="KW-1185">Reference proteome</keyword>
<dbReference type="OrthoDB" id="43744at2759"/>
<gene>
    <name evidence="3" type="ORF">BOKJ2_LOCUS1505</name>
</gene>
<dbReference type="SUPFAM" id="SSF82171">
    <property type="entry name" value="DPP6 N-terminal domain-like"/>
    <property type="match status" value="1"/>
</dbReference>
<dbReference type="AlphaFoldDB" id="A0A811JTM7"/>
<reference evidence="3" key="1">
    <citation type="submission" date="2020-09" db="EMBL/GenBank/DDBJ databases">
        <authorList>
            <person name="Kikuchi T."/>
        </authorList>
    </citation>
    <scope>NUCLEOTIDE SEQUENCE</scope>
    <source>
        <strain evidence="3">SH1</strain>
    </source>
</reference>
<name>A0A811JTM7_9BILA</name>
<feature type="chain" id="PRO_5035594410" evidence="2">
    <location>
        <begin position="17"/>
        <end position="718"/>
    </location>
</feature>
<evidence type="ECO:0000313" key="4">
    <source>
        <dbReference type="Proteomes" id="UP000614601"/>
    </source>
</evidence>
<accession>A0A811JTM7</accession>
<protein>
    <submittedName>
        <fullName evidence="3">Uncharacterized protein</fullName>
    </submittedName>
</protein>
<dbReference type="Gene3D" id="2.120.10.30">
    <property type="entry name" value="TolB, C-terminal domain"/>
    <property type="match status" value="4"/>
</dbReference>
<dbReference type="InterPro" id="IPR011042">
    <property type="entry name" value="6-blade_b-propeller_TolB-like"/>
</dbReference>
<dbReference type="Proteomes" id="UP000783686">
    <property type="component" value="Unassembled WGS sequence"/>
</dbReference>
<evidence type="ECO:0000256" key="2">
    <source>
        <dbReference type="SAM" id="SignalP"/>
    </source>
</evidence>
<feature type="signal peptide" evidence="2">
    <location>
        <begin position="1"/>
        <end position="16"/>
    </location>
</feature>
<organism evidence="3 4">
    <name type="scientific">Bursaphelenchus okinawaensis</name>
    <dbReference type="NCBI Taxonomy" id="465554"/>
    <lineage>
        <taxon>Eukaryota</taxon>
        <taxon>Metazoa</taxon>
        <taxon>Ecdysozoa</taxon>
        <taxon>Nematoda</taxon>
        <taxon>Chromadorea</taxon>
        <taxon>Rhabditida</taxon>
        <taxon>Tylenchina</taxon>
        <taxon>Tylenchomorpha</taxon>
        <taxon>Aphelenchoidea</taxon>
        <taxon>Aphelenchoididae</taxon>
        <taxon>Bursaphelenchus</taxon>
    </lineage>
</organism>
<evidence type="ECO:0000256" key="1">
    <source>
        <dbReference type="ARBA" id="ARBA00009820"/>
    </source>
</evidence>
<keyword evidence="2" id="KW-0732">Signal</keyword>
<sequence length="718" mass="82057">MRLWFVLSFCLLHVHSITQLTFTGDNVNPVLSDDNRYVLFEASGGEYGHKCSQIYLIDLEHLSQDPYRISSGYGTARNPSFTEVHGKMGAVYSTDLHYHLPIGSKTVDDTCRQHLCDRKRNDITLRRLCSNRTLEELMPTSDIYRVNWVGNVEKVLTGGFYSNTEPTVRKKRILYTSMKSGDPDLWVSDTDGQNKKQLTNDIGYEGEASVSPTGRTVVYTATVPDNHRRYQKLLRYNLVDKTNTQLFVMNSDGTGKRQLTNLRGYNGRARFLNEATVIFRSNDYKTYLIQTDGTNLRPFMHYGKHGYPTVSRDNKKYLWSSKDNGTGNIYLSDIDVATRLQFKSYTKKESTVIQHEEESTVTEKVEELHYPEEKHLNSVAQLTFGGQNAEGYFNFASKNILFQAMGKERYGTLCDQIYKLNIEKLVDENTHLQRISTGLGACTCSYFFPDDQTYIYASTFAAVKPDHLENTCPPKKCQSSEATTDPILKKLCNTSYTWDIVPDYDIYKVNKYGNIIKRLTSTPGYDAEGAVSPNGKNIVFMSMRTGDPELWLMDSEGENLRQLTNVVGYDGGPFFSPDGTKVIFRASRPKTEQELEKYRKLLSYNLVEPLEMELFEINIDGTGMRQITYLGGSNWAPFFLLDNDRILYSTNFNVTGFGAFDIYMVNRKADKLERITYNKNGFDSFPMQSRDGKKVIWGSSRNGKTPYDLNLFLADWTD</sequence>
<proteinExistence type="inferred from homology"/>
<dbReference type="Pfam" id="PF07676">
    <property type="entry name" value="PD40"/>
    <property type="match status" value="3"/>
</dbReference>
<dbReference type="PANTHER" id="PTHR36842:SF1">
    <property type="entry name" value="PROTEIN TOLB"/>
    <property type="match status" value="1"/>
</dbReference>
<dbReference type="Proteomes" id="UP000614601">
    <property type="component" value="Unassembled WGS sequence"/>
</dbReference>
<dbReference type="EMBL" id="CAJFDH010000001">
    <property type="protein sequence ID" value="CAD5206821.1"/>
    <property type="molecule type" value="Genomic_DNA"/>
</dbReference>
<dbReference type="PANTHER" id="PTHR36842">
    <property type="entry name" value="PROTEIN TOLB HOMOLOG"/>
    <property type="match status" value="1"/>
</dbReference>